<dbReference type="Pfam" id="PF16010">
    <property type="entry name" value="CDH-cyt"/>
    <property type="match status" value="1"/>
</dbReference>
<dbReference type="SMART" id="SM00665">
    <property type="entry name" value="B561"/>
    <property type="match status" value="1"/>
</dbReference>
<dbReference type="Gene3D" id="1.20.120.1770">
    <property type="match status" value="1"/>
</dbReference>
<keyword evidence="5 8" id="KW-1133">Transmembrane helix</keyword>
<comment type="subcellular location">
    <subcellularLocation>
        <location evidence="1">Membrane</location>
    </subcellularLocation>
</comment>
<dbReference type="eggNOG" id="ENOG502SJ74">
    <property type="taxonomic scope" value="Eukaryota"/>
</dbReference>
<evidence type="ECO:0000256" key="3">
    <source>
        <dbReference type="ARBA" id="ARBA00022692"/>
    </source>
</evidence>
<reference evidence="10 11" key="2">
    <citation type="journal article" date="2013" name="PLoS Genet.">
        <title>Comparative genome structure, secondary metabolite, and effector coding capacity across Cochliobolus pathogens.</title>
        <authorList>
            <person name="Condon B.J."/>
            <person name="Leng Y."/>
            <person name="Wu D."/>
            <person name="Bushley K.E."/>
            <person name="Ohm R.A."/>
            <person name="Otillar R."/>
            <person name="Martin J."/>
            <person name="Schackwitz W."/>
            <person name="Grimwood J."/>
            <person name="MohdZainudin N."/>
            <person name="Xue C."/>
            <person name="Wang R."/>
            <person name="Manning V.A."/>
            <person name="Dhillon B."/>
            <person name="Tu Z.J."/>
            <person name="Steffenson B.J."/>
            <person name="Salamov A."/>
            <person name="Sun H."/>
            <person name="Lowry S."/>
            <person name="LaButti K."/>
            <person name="Han J."/>
            <person name="Copeland A."/>
            <person name="Lindquist E."/>
            <person name="Barry K."/>
            <person name="Schmutz J."/>
            <person name="Baker S.E."/>
            <person name="Ciuffetti L.M."/>
            <person name="Grigoriev I.V."/>
            <person name="Zhong S."/>
            <person name="Turgeon B.G."/>
        </authorList>
    </citation>
    <scope>NUCLEOTIDE SEQUENCE [LARGE SCALE GENOMIC DNA]</scope>
    <source>
        <strain evidence="11">28A</strain>
    </source>
</reference>
<dbReference type="GeneID" id="19402361"/>
<evidence type="ECO:0000256" key="6">
    <source>
        <dbReference type="ARBA" id="ARBA00023136"/>
    </source>
</evidence>
<dbReference type="STRING" id="671987.R0K6W2"/>
<gene>
    <name evidence="10" type="ORF">SETTUDRAFT_20797</name>
</gene>
<dbReference type="Gene3D" id="2.60.40.1210">
    <property type="entry name" value="Cellobiose dehydrogenase, cytochrome domain"/>
    <property type="match status" value="1"/>
</dbReference>
<organism evidence="10 11">
    <name type="scientific">Exserohilum turcicum (strain 28A)</name>
    <name type="common">Northern leaf blight fungus</name>
    <name type="synonym">Setosphaeria turcica</name>
    <dbReference type="NCBI Taxonomy" id="671987"/>
    <lineage>
        <taxon>Eukaryota</taxon>
        <taxon>Fungi</taxon>
        <taxon>Dikarya</taxon>
        <taxon>Ascomycota</taxon>
        <taxon>Pezizomycotina</taxon>
        <taxon>Dothideomycetes</taxon>
        <taxon>Pleosporomycetidae</taxon>
        <taxon>Pleosporales</taxon>
        <taxon>Pleosporineae</taxon>
        <taxon>Pleosporaceae</taxon>
        <taxon>Exserohilum</taxon>
    </lineage>
</organism>
<dbReference type="OrthoDB" id="19261at2759"/>
<accession>R0K6W2</accession>
<evidence type="ECO:0000313" key="10">
    <source>
        <dbReference type="EMBL" id="EOA85284.1"/>
    </source>
</evidence>
<sequence length="403" mass="42500">MACVEAPASPILIPVILLAIQLNLQPEGNLTFALSAVNDTGDTFIHLSGPTAYQWIAIGTGSRMRGSVMLIVYKNETGGITLSPRLAPGEIQPSYSSTIDCKLLAGGISQQPSQSTTSSSTSASSIFSADVHCTNLRSLGRDSGKISFTDSNQPFIYALGPDSAPLTSNSVSANIQQHDSYGTFSLDMVIATSASSKSTGGQEVGVPTGSALTSSQGTSGGRGGGDGEGLDNTHAAFMLAAFVILFPLGAVLLRYVKNGVKVHAAVQSIALVCTVMGGAIGIKLSLRSPANASFDDPHQVLGLIIFVLVFVQWGLGLVHHLRFRRYMQPTVLGKIHRIVGPVVLLIGFVNGFLGFRMTHDEHKIKWLGGVVGVVALATTGLLVWKQVQKRSVKQDPALEMMRK</sequence>
<dbReference type="AlphaFoldDB" id="R0K6W2"/>
<evidence type="ECO:0000259" key="9">
    <source>
        <dbReference type="PROSITE" id="PS50939"/>
    </source>
</evidence>
<feature type="transmembrane region" description="Helical" evidence="8">
    <location>
        <begin position="338"/>
        <end position="358"/>
    </location>
</feature>
<keyword evidence="11" id="KW-1185">Reference proteome</keyword>
<dbReference type="Pfam" id="PF03188">
    <property type="entry name" value="Cytochrom_B561"/>
    <property type="match status" value="1"/>
</dbReference>
<dbReference type="CDD" id="cd09630">
    <property type="entry name" value="CDH_like_cytochrome"/>
    <property type="match status" value="1"/>
</dbReference>
<evidence type="ECO:0000256" key="4">
    <source>
        <dbReference type="ARBA" id="ARBA00022982"/>
    </source>
</evidence>
<evidence type="ECO:0000256" key="7">
    <source>
        <dbReference type="SAM" id="MobiDB-lite"/>
    </source>
</evidence>
<reference evidence="10 11" key="1">
    <citation type="journal article" date="2012" name="PLoS Pathog.">
        <title>Diverse lifestyles and strategies of plant pathogenesis encoded in the genomes of eighteen Dothideomycetes fungi.</title>
        <authorList>
            <person name="Ohm R.A."/>
            <person name="Feau N."/>
            <person name="Henrissat B."/>
            <person name="Schoch C.L."/>
            <person name="Horwitz B.A."/>
            <person name="Barry K.W."/>
            <person name="Condon B.J."/>
            <person name="Copeland A.C."/>
            <person name="Dhillon B."/>
            <person name="Glaser F."/>
            <person name="Hesse C.N."/>
            <person name="Kosti I."/>
            <person name="LaButti K."/>
            <person name="Lindquist E.A."/>
            <person name="Lucas S."/>
            <person name="Salamov A.A."/>
            <person name="Bradshaw R.E."/>
            <person name="Ciuffetti L."/>
            <person name="Hamelin R.C."/>
            <person name="Kema G.H.J."/>
            <person name="Lawrence C."/>
            <person name="Scott J.A."/>
            <person name="Spatafora J.W."/>
            <person name="Turgeon B.G."/>
            <person name="de Wit P.J.G.M."/>
            <person name="Zhong S."/>
            <person name="Goodwin S.B."/>
            <person name="Grigoriev I.V."/>
        </authorList>
    </citation>
    <scope>NUCLEOTIDE SEQUENCE [LARGE SCALE GENOMIC DNA]</scope>
    <source>
        <strain evidence="11">28A</strain>
    </source>
</reference>
<dbReference type="PANTHER" id="PTHR47797">
    <property type="entry name" value="DEHYDROGENASE, PUTATIVE (AFU_ORTHOLOGUE AFUA_8G05805)-RELATED"/>
    <property type="match status" value="1"/>
</dbReference>
<dbReference type="HOGENOM" id="CLU_031471_0_0_1"/>
<evidence type="ECO:0000256" key="8">
    <source>
        <dbReference type="SAM" id="Phobius"/>
    </source>
</evidence>
<feature type="transmembrane region" description="Helical" evidence="8">
    <location>
        <begin position="298"/>
        <end position="318"/>
    </location>
</feature>
<keyword evidence="3 8" id="KW-0812">Transmembrane</keyword>
<proteinExistence type="predicted"/>
<evidence type="ECO:0000256" key="5">
    <source>
        <dbReference type="ARBA" id="ARBA00022989"/>
    </source>
</evidence>
<dbReference type="GO" id="GO:0016020">
    <property type="term" value="C:membrane"/>
    <property type="evidence" value="ECO:0007669"/>
    <property type="project" value="UniProtKB-SubCell"/>
</dbReference>
<evidence type="ECO:0000256" key="2">
    <source>
        <dbReference type="ARBA" id="ARBA00022448"/>
    </source>
</evidence>
<evidence type="ECO:0000313" key="11">
    <source>
        <dbReference type="Proteomes" id="UP000016935"/>
    </source>
</evidence>
<keyword evidence="4" id="KW-0249">Electron transport</keyword>
<feature type="domain" description="Cytochrome b561" evidence="9">
    <location>
        <begin position="195"/>
        <end position="393"/>
    </location>
</feature>
<keyword evidence="2" id="KW-0813">Transport</keyword>
<dbReference type="SUPFAM" id="SSF49344">
    <property type="entry name" value="CBD9-like"/>
    <property type="match status" value="1"/>
</dbReference>
<feature type="transmembrane region" description="Helical" evidence="8">
    <location>
        <begin position="268"/>
        <end position="286"/>
    </location>
</feature>
<feature type="transmembrane region" description="Helical" evidence="8">
    <location>
        <begin position="364"/>
        <end position="384"/>
    </location>
</feature>
<dbReference type="Proteomes" id="UP000016935">
    <property type="component" value="Unassembled WGS sequence"/>
</dbReference>
<dbReference type="RefSeq" id="XP_008026934.1">
    <property type="nucleotide sequence ID" value="XM_008028743.1"/>
</dbReference>
<dbReference type="InterPro" id="IPR015920">
    <property type="entry name" value="Cellobiose_DH-like_cyt"/>
</dbReference>
<name>R0K6W2_EXST2</name>
<dbReference type="PROSITE" id="PS50939">
    <property type="entry name" value="CYTOCHROME_B561"/>
    <property type="match status" value="1"/>
</dbReference>
<evidence type="ECO:0000256" key="1">
    <source>
        <dbReference type="ARBA" id="ARBA00004370"/>
    </source>
</evidence>
<feature type="compositionally biased region" description="Gly residues" evidence="7">
    <location>
        <begin position="218"/>
        <end position="227"/>
    </location>
</feature>
<keyword evidence="6 8" id="KW-0472">Membrane</keyword>
<dbReference type="InterPro" id="IPR006593">
    <property type="entry name" value="Cyt_b561/ferric_Rdtase_TM"/>
</dbReference>
<feature type="region of interest" description="Disordered" evidence="7">
    <location>
        <begin position="197"/>
        <end position="227"/>
    </location>
</feature>
<dbReference type="PANTHER" id="PTHR47797:SF1">
    <property type="entry name" value="CYTOCHROME B561 DOMAIN-CONTAINING PROTEIN-RELATED"/>
    <property type="match status" value="1"/>
</dbReference>
<dbReference type="TCDB" id="5.B.2.3.1">
    <property type="family name" value="the eukaryotic cytochrome b561 (cytb561) family"/>
</dbReference>
<dbReference type="CDD" id="cd08760">
    <property type="entry name" value="Cyt_b561_FRRS1_like"/>
    <property type="match status" value="1"/>
</dbReference>
<protein>
    <recommendedName>
        <fullName evidence="9">Cytochrome b561 domain-containing protein</fullName>
    </recommendedName>
</protein>
<dbReference type="EMBL" id="KB908703">
    <property type="protein sequence ID" value="EOA85284.1"/>
    <property type="molecule type" value="Genomic_DNA"/>
</dbReference>
<feature type="transmembrane region" description="Helical" evidence="8">
    <location>
        <begin position="235"/>
        <end position="256"/>
    </location>
</feature>